<dbReference type="SUPFAM" id="SSF89392">
    <property type="entry name" value="Prokaryotic lipoproteins and lipoprotein localization factors"/>
    <property type="match status" value="1"/>
</dbReference>
<dbReference type="CDD" id="cd16325">
    <property type="entry name" value="LolA"/>
    <property type="match status" value="1"/>
</dbReference>
<dbReference type="RefSeq" id="WP_012173809.1">
    <property type="nucleotide sequence ID" value="NC_009943.1"/>
</dbReference>
<dbReference type="InterPro" id="IPR029046">
    <property type="entry name" value="LolA/LolB/LppX"/>
</dbReference>
<dbReference type="PANTHER" id="PTHR35869">
    <property type="entry name" value="OUTER-MEMBRANE LIPOPROTEIN CARRIER PROTEIN"/>
    <property type="match status" value="1"/>
</dbReference>
<evidence type="ECO:0000313" key="4">
    <source>
        <dbReference type="Proteomes" id="UP000008561"/>
    </source>
</evidence>
<dbReference type="Gene3D" id="2.50.20.10">
    <property type="entry name" value="Lipoprotein localisation LolA/LolB/LppX"/>
    <property type="match status" value="1"/>
</dbReference>
<dbReference type="PANTHER" id="PTHR35869:SF1">
    <property type="entry name" value="OUTER-MEMBRANE LIPOPROTEIN CARRIER PROTEIN"/>
    <property type="match status" value="1"/>
</dbReference>
<feature type="signal peptide" evidence="2">
    <location>
        <begin position="1"/>
        <end position="28"/>
    </location>
</feature>
<organism evidence="3 4">
    <name type="scientific">Desulfosudis oleivorans (strain DSM 6200 / JCM 39069 / Hxd3)</name>
    <name type="common">Desulfococcus oleovorans</name>
    <dbReference type="NCBI Taxonomy" id="96561"/>
    <lineage>
        <taxon>Bacteria</taxon>
        <taxon>Pseudomonadati</taxon>
        <taxon>Thermodesulfobacteriota</taxon>
        <taxon>Desulfobacteria</taxon>
        <taxon>Desulfobacterales</taxon>
        <taxon>Desulfosudaceae</taxon>
        <taxon>Desulfosudis</taxon>
    </lineage>
</organism>
<sequence>MRSSHIKVITLACLLCVTLWIGLAGAQASDMQLPVEEILSRVEARYDCDTFAADFFQTSTLKAMDITDTAEGSVLFKRPNRFRWSYEKPEKQYIISDGDRLWIFKPDENQVTVGSAPALFGDGRGASFFTDIKRLRTDYEIGLSPDTDGETYMLKLAPKKKTMDVAAIYLVVNADTFEVTAVETVNAYDDATRIEFTNRRFDLPAADTLFVFDIPVNADVIQLNSENDG</sequence>
<dbReference type="eggNOG" id="COG2834">
    <property type="taxonomic scope" value="Bacteria"/>
</dbReference>
<reference evidence="3 4" key="1">
    <citation type="submission" date="2007-10" db="EMBL/GenBank/DDBJ databases">
        <title>Complete sequence of Desulfococcus oleovorans Hxd3.</title>
        <authorList>
            <consortium name="US DOE Joint Genome Institute"/>
            <person name="Copeland A."/>
            <person name="Lucas S."/>
            <person name="Lapidus A."/>
            <person name="Barry K."/>
            <person name="Glavina del Rio T."/>
            <person name="Dalin E."/>
            <person name="Tice H."/>
            <person name="Pitluck S."/>
            <person name="Kiss H."/>
            <person name="Brettin T."/>
            <person name="Bruce D."/>
            <person name="Detter J.C."/>
            <person name="Han C."/>
            <person name="Schmutz J."/>
            <person name="Larimer F."/>
            <person name="Land M."/>
            <person name="Hauser L."/>
            <person name="Kyrpides N."/>
            <person name="Kim E."/>
            <person name="Wawrik B."/>
            <person name="Richardson P."/>
        </authorList>
    </citation>
    <scope>NUCLEOTIDE SEQUENCE [LARGE SCALE GENOMIC DNA]</scope>
    <source>
        <strain evidence="4">DSM 6200 / JCM 39069 / Hxd3</strain>
    </source>
</reference>
<evidence type="ECO:0000256" key="1">
    <source>
        <dbReference type="ARBA" id="ARBA00022729"/>
    </source>
</evidence>
<evidence type="ECO:0000313" key="3">
    <source>
        <dbReference type="EMBL" id="ABW66190.1"/>
    </source>
</evidence>
<protein>
    <submittedName>
        <fullName evidence="3">Outer membrane lipoprotein carrier protein LolA</fullName>
    </submittedName>
</protein>
<dbReference type="STRING" id="96561.Dole_0380"/>
<dbReference type="InterPro" id="IPR004564">
    <property type="entry name" value="OM_lipoprot_carrier_LolA-like"/>
</dbReference>
<evidence type="ECO:0000256" key="2">
    <source>
        <dbReference type="SAM" id="SignalP"/>
    </source>
</evidence>
<gene>
    <name evidence="3" type="ordered locus">Dole_0380</name>
</gene>
<dbReference type="AlphaFoldDB" id="A8ZT26"/>
<dbReference type="EMBL" id="CP000859">
    <property type="protein sequence ID" value="ABW66190.1"/>
    <property type="molecule type" value="Genomic_DNA"/>
</dbReference>
<keyword evidence="3" id="KW-0449">Lipoprotein</keyword>
<accession>A8ZT26</accession>
<dbReference type="KEGG" id="dol:Dole_0380"/>
<keyword evidence="4" id="KW-1185">Reference proteome</keyword>
<proteinExistence type="predicted"/>
<keyword evidence="1 2" id="KW-0732">Signal</keyword>
<dbReference type="Proteomes" id="UP000008561">
    <property type="component" value="Chromosome"/>
</dbReference>
<dbReference type="Pfam" id="PF03548">
    <property type="entry name" value="LolA"/>
    <property type="match status" value="1"/>
</dbReference>
<name>A8ZT26_DESOH</name>
<dbReference type="OrthoDB" id="9785727at2"/>
<feature type="chain" id="PRO_5002733945" evidence="2">
    <location>
        <begin position="29"/>
        <end position="229"/>
    </location>
</feature>
<dbReference type="HOGENOM" id="CLU_087560_2_0_7"/>